<dbReference type="EMBL" id="BTPU01000022">
    <property type="protein sequence ID" value="GMQ62216.1"/>
    <property type="molecule type" value="Genomic_DNA"/>
</dbReference>
<name>A0ACB5UH00_9FIRM</name>
<evidence type="ECO:0000313" key="2">
    <source>
        <dbReference type="Proteomes" id="UP001374599"/>
    </source>
</evidence>
<gene>
    <name evidence="1" type="ORF">AN2V17_14470</name>
</gene>
<evidence type="ECO:0000313" key="1">
    <source>
        <dbReference type="EMBL" id="GMQ62216.1"/>
    </source>
</evidence>
<accession>A0ACB5UH00</accession>
<reference evidence="1" key="1">
    <citation type="submission" date="2023-09" db="EMBL/GenBank/DDBJ databases">
        <title>Vallitalea sediminicola and Vallitalea maricola sp. nov., anaerobic bacteria isolated from marine sediment.</title>
        <authorList>
            <person name="Hirano S."/>
            <person name="Maeda A."/>
            <person name="Terahara T."/>
            <person name="Mori K."/>
            <person name="Hamada M."/>
            <person name="Matsumoto R."/>
            <person name="Kobayashi T."/>
        </authorList>
    </citation>
    <scope>NUCLEOTIDE SEQUENCE</scope>
    <source>
        <strain evidence="1">AN17-2</strain>
    </source>
</reference>
<proteinExistence type="predicted"/>
<keyword evidence="2" id="KW-1185">Reference proteome</keyword>
<organism evidence="1 2">
    <name type="scientific">Vallitalea maricola</name>
    <dbReference type="NCBI Taxonomy" id="3074433"/>
    <lineage>
        <taxon>Bacteria</taxon>
        <taxon>Bacillati</taxon>
        <taxon>Bacillota</taxon>
        <taxon>Clostridia</taxon>
        <taxon>Lachnospirales</taxon>
        <taxon>Vallitaleaceae</taxon>
        <taxon>Vallitalea</taxon>
    </lineage>
</organism>
<dbReference type="Proteomes" id="UP001374599">
    <property type="component" value="Unassembled WGS sequence"/>
</dbReference>
<protein>
    <submittedName>
        <fullName evidence="1">Uncharacterized protein</fullName>
    </submittedName>
</protein>
<sequence length="1118" mass="126779">MEKLQFQTIGDFELIGKASNELNNIAKITLRKGIEKAITGLSNFSHCIIYTKSKDKIMCYGTKIEDINVSKGEILIDEINVKGDIVDIKPYFPCEEKIQDTIINKSATIPFKGNVIGKYVYINKKRVIKLEGSKHLTNTEIQSFLELIEKGDYLRILWWFHRYDKKDYRKIRMCNPPYENAPRCGVFATRSPVRPNPLASTVIKVKSVDKVNHFIEVCGFDGFEDTNILQIMPYNAVTIFDDVKVPDWVAHWTDYKTFLDSNKRIQSTNRDSNRNINKKQPIFIQELEPENNLQLENINSNEIVVENASINNLKNISVKIPKDKITVITGVSGSGKSSLAFDTIYNESRKQFMDLIASNTHIDNDYNDSKVKKITGLQPAIAIEQRNLGMNPRSTVGSVSRIGDYLRLLYATIGERVCPYCNETVPKNNVCSKCGSIFFPLTPSAFSYNNPDYMCPVCKGLGEEMKIDVNLIIDNPEKSILDGASLWWGNLRKFREKPNANWMKGEVLALADDMKEDLEVPFKNLSDDFKKQLFYGTNGREVSLDYLNSNGRRGTITRPVEGVVNIMYRLMKNNNKDKPLTHLEGFIVKKKCDSCNGERLIDESRLVRIGNTRYPEVVSMSINNLRNWCHITYNSLSDREKEMSKSIFIKMLYRLKKIQQVGLSYLSLDRSIPTLSGGEAQRLKIATQFGSSFTNVLYIMDEPSKGLHPRDYRFLIKTISDLKKLNNTIIMVEHKSAFKEIADYLIEIGQGAGKYGGELIRAEEVVNENKILKYDKEIDIDITRLKDYNYLEKLDLKPIDKSISRDKLLELRGMTTNNLKNIDITIPLSKLTCIVGVSGSGKSSLISETLYPAILKATGKKTESIGRYKEIIGVDNLKEVHYVSQKPIGKTPRSNPGTYTGVFDLIRDFYSRLEAAKESKLTKEHFSFNSKKGQCPECKGAGQIAVPMHFMPDIYTVCSRCKGRRYLDKVLEVKYKGYSIADLLELEIKEVKEIFSEQEKIYTILDMLDKVGVSYIKLGQSATTLSGGEAQRIKLAKELCSGKTKDVLYILDEPTTGLHDKDVLKLINILGELTNNGATVIVIEHNPMLIKRGDYVIEMGPEGGDLGGYIIREGWLGH</sequence>
<comment type="caution">
    <text evidence="1">The sequence shown here is derived from an EMBL/GenBank/DDBJ whole genome shotgun (WGS) entry which is preliminary data.</text>
</comment>